<evidence type="ECO:0000313" key="2">
    <source>
        <dbReference type="EMBL" id="KAF2135489.1"/>
    </source>
</evidence>
<dbReference type="Proteomes" id="UP000799438">
    <property type="component" value="Unassembled WGS sequence"/>
</dbReference>
<proteinExistence type="predicted"/>
<name>A0A6A6AU62_9PEZI</name>
<dbReference type="RefSeq" id="XP_033391207.1">
    <property type="nucleotide sequence ID" value="XM_033542732.1"/>
</dbReference>
<sequence>MEHFRAFIRFQEHCIQVSGNPIRTTAVVAMQRNRLDDKSEADFNELRILCDLFLDKHEEIMKGVYEYLRRAYNIPLAEYRRFILREVKKQKQAAAGSTSSAGSSASSADSGVSDVDHDTSSEAAPSSKLGQADIGMLAASMGLFPSFQGYVLKRGG</sequence>
<accession>A0A6A6AU62</accession>
<feature type="region of interest" description="Disordered" evidence="1">
    <location>
        <begin position="94"/>
        <end position="127"/>
    </location>
</feature>
<protein>
    <submittedName>
        <fullName evidence="2">Uncharacterized protein</fullName>
    </submittedName>
</protein>
<organism evidence="2 3">
    <name type="scientific">Aplosporella prunicola CBS 121167</name>
    <dbReference type="NCBI Taxonomy" id="1176127"/>
    <lineage>
        <taxon>Eukaryota</taxon>
        <taxon>Fungi</taxon>
        <taxon>Dikarya</taxon>
        <taxon>Ascomycota</taxon>
        <taxon>Pezizomycotina</taxon>
        <taxon>Dothideomycetes</taxon>
        <taxon>Dothideomycetes incertae sedis</taxon>
        <taxon>Botryosphaeriales</taxon>
        <taxon>Aplosporellaceae</taxon>
        <taxon>Aplosporella</taxon>
    </lineage>
</organism>
<feature type="compositionally biased region" description="Low complexity" evidence="1">
    <location>
        <begin position="94"/>
        <end position="113"/>
    </location>
</feature>
<evidence type="ECO:0000313" key="3">
    <source>
        <dbReference type="Proteomes" id="UP000799438"/>
    </source>
</evidence>
<gene>
    <name evidence="2" type="ORF">K452DRAFT_303508</name>
</gene>
<dbReference type="EMBL" id="ML995578">
    <property type="protein sequence ID" value="KAF2135489.1"/>
    <property type="molecule type" value="Genomic_DNA"/>
</dbReference>
<keyword evidence="3" id="KW-1185">Reference proteome</keyword>
<dbReference type="AlphaFoldDB" id="A0A6A6AU62"/>
<evidence type="ECO:0000256" key="1">
    <source>
        <dbReference type="SAM" id="MobiDB-lite"/>
    </source>
</evidence>
<reference evidence="2" key="1">
    <citation type="journal article" date="2020" name="Stud. Mycol.">
        <title>101 Dothideomycetes genomes: a test case for predicting lifestyles and emergence of pathogens.</title>
        <authorList>
            <person name="Haridas S."/>
            <person name="Albert R."/>
            <person name="Binder M."/>
            <person name="Bloem J."/>
            <person name="Labutti K."/>
            <person name="Salamov A."/>
            <person name="Andreopoulos B."/>
            <person name="Baker S."/>
            <person name="Barry K."/>
            <person name="Bills G."/>
            <person name="Bluhm B."/>
            <person name="Cannon C."/>
            <person name="Castanera R."/>
            <person name="Culley D."/>
            <person name="Daum C."/>
            <person name="Ezra D."/>
            <person name="Gonzalez J."/>
            <person name="Henrissat B."/>
            <person name="Kuo A."/>
            <person name="Liang C."/>
            <person name="Lipzen A."/>
            <person name="Lutzoni F."/>
            <person name="Magnuson J."/>
            <person name="Mondo S."/>
            <person name="Nolan M."/>
            <person name="Ohm R."/>
            <person name="Pangilinan J."/>
            <person name="Park H.-J."/>
            <person name="Ramirez L."/>
            <person name="Alfaro M."/>
            <person name="Sun H."/>
            <person name="Tritt A."/>
            <person name="Yoshinaga Y."/>
            <person name="Zwiers L.-H."/>
            <person name="Turgeon B."/>
            <person name="Goodwin S."/>
            <person name="Spatafora J."/>
            <person name="Crous P."/>
            <person name="Grigoriev I."/>
        </authorList>
    </citation>
    <scope>NUCLEOTIDE SEQUENCE</scope>
    <source>
        <strain evidence="2">CBS 121167</strain>
    </source>
</reference>
<dbReference type="GeneID" id="54300229"/>